<dbReference type="Pfam" id="PF08241">
    <property type="entry name" value="Methyltransf_11"/>
    <property type="match status" value="1"/>
</dbReference>
<dbReference type="EMBL" id="MDGQ01000005">
    <property type="protein sequence ID" value="OEK04504.1"/>
    <property type="molecule type" value="Genomic_DNA"/>
</dbReference>
<evidence type="ECO:0000313" key="2">
    <source>
        <dbReference type="EMBL" id="OEK04504.1"/>
    </source>
</evidence>
<protein>
    <recommendedName>
        <fullName evidence="1">Methyltransferase type 11 domain-containing protein</fullName>
    </recommendedName>
</protein>
<evidence type="ECO:0000259" key="1">
    <source>
        <dbReference type="Pfam" id="PF08241"/>
    </source>
</evidence>
<keyword evidence="3" id="KW-1185">Reference proteome</keyword>
<gene>
    <name evidence="2" type="ORF">BFP71_13625</name>
</gene>
<dbReference type="InterPro" id="IPR013216">
    <property type="entry name" value="Methyltransf_11"/>
</dbReference>
<reference evidence="2 3" key="1">
    <citation type="submission" date="2016-08" db="EMBL/GenBank/DDBJ databases">
        <title>Draft genome of Fabibacter sp. strain SK-8.</title>
        <authorList>
            <person name="Wong S.-K."/>
            <person name="Hamasaki K."/>
            <person name="Yoshizawa S."/>
        </authorList>
    </citation>
    <scope>NUCLEOTIDE SEQUENCE [LARGE SCALE GENOMIC DNA]</scope>
    <source>
        <strain evidence="2 3">SK-8</strain>
    </source>
</reference>
<dbReference type="RefSeq" id="WP_069836009.1">
    <property type="nucleotide sequence ID" value="NZ_MDGQ01000005.1"/>
</dbReference>
<organism evidence="2 3">
    <name type="scientific">Roseivirga misakiensis</name>
    <dbReference type="NCBI Taxonomy" id="1563681"/>
    <lineage>
        <taxon>Bacteria</taxon>
        <taxon>Pseudomonadati</taxon>
        <taxon>Bacteroidota</taxon>
        <taxon>Cytophagia</taxon>
        <taxon>Cytophagales</taxon>
        <taxon>Roseivirgaceae</taxon>
        <taxon>Roseivirga</taxon>
    </lineage>
</organism>
<dbReference type="OrthoDB" id="982421at2"/>
<comment type="caution">
    <text evidence="2">The sequence shown here is derived from an EMBL/GenBank/DDBJ whole genome shotgun (WGS) entry which is preliminary data.</text>
</comment>
<proteinExistence type="predicted"/>
<feature type="domain" description="Methyltransferase type 11" evidence="1">
    <location>
        <begin position="162"/>
        <end position="239"/>
    </location>
</feature>
<dbReference type="STRING" id="1563681.BFP71_13625"/>
<accession>A0A1E5SZF0</accession>
<dbReference type="GO" id="GO:0008757">
    <property type="term" value="F:S-adenosylmethionine-dependent methyltransferase activity"/>
    <property type="evidence" value="ECO:0007669"/>
    <property type="project" value="InterPro"/>
</dbReference>
<dbReference type="InterPro" id="IPR029063">
    <property type="entry name" value="SAM-dependent_MTases_sf"/>
</dbReference>
<dbReference type="Proteomes" id="UP000095552">
    <property type="component" value="Unassembled WGS sequence"/>
</dbReference>
<dbReference type="AlphaFoldDB" id="A0A1E5SZF0"/>
<dbReference type="Gene3D" id="3.40.50.150">
    <property type="entry name" value="Vaccinia Virus protein VP39"/>
    <property type="match status" value="1"/>
</dbReference>
<evidence type="ECO:0000313" key="3">
    <source>
        <dbReference type="Proteomes" id="UP000095552"/>
    </source>
</evidence>
<name>A0A1E5SZF0_9BACT</name>
<sequence length="306" mass="34721">MTQNTASTFLICPFTGRSLRYLTEAELVVVNKKINNNELFFYPGVQVQQPLKSALVTEHQTYIYPVQDNILYLKKETAIVTKNRTENYLKRVSEALIVSFEKEYGFNSEKEVEELQTSNCLPSLDSETIAQFKKQITKSGSVFLSVASNNVDDVHNMVFNTNYDEYYHADFDLERLKAVKEDLKQGTKVVLCEPVALPFAEDAVDFMISFDLINEYEKDTQNQSAAEIKRVVSPKGSSVVLFNESLPLHAERMLKKEEMIAKAKILVKPWKKASSAQIHFHPVSSPANSDVSNTIVGKTSLKRQLF</sequence>